<gene>
    <name evidence="1" type="ORF">CTI12_AA045220</name>
</gene>
<accession>A0A2U1QCZ2</accession>
<dbReference type="Proteomes" id="UP000245207">
    <property type="component" value="Unassembled WGS sequence"/>
</dbReference>
<comment type="caution">
    <text evidence="1">The sequence shown here is derived from an EMBL/GenBank/DDBJ whole genome shotgun (WGS) entry which is preliminary data.</text>
</comment>
<dbReference type="STRING" id="35608.A0A2U1QCZ2"/>
<dbReference type="OrthoDB" id="1723509at2759"/>
<keyword evidence="2" id="KW-1185">Reference proteome</keyword>
<dbReference type="AlphaFoldDB" id="A0A2U1QCZ2"/>
<sequence>MIIEAFFDHFLAIQVGTPKITVANLSRSCVPDKAPLDYLLAGYPALVSNLWIVTNGGQVPIIKTLLNPGQKGPRRIYPKYLDRSATVLESQLVLLENDSNCEQEMGLMSITDNKNDQDLPVDDVTQQVNAKDSTTQKIVGTKGGDQFINDRFYDDFTMDEDDLSIENYEELFGEGHNDSKHLFAKAGIDSLFAAKDTSVAESVCHGAYAAKVS</sequence>
<proteinExistence type="predicted"/>
<organism evidence="1 2">
    <name type="scientific">Artemisia annua</name>
    <name type="common">Sweet wormwood</name>
    <dbReference type="NCBI Taxonomy" id="35608"/>
    <lineage>
        <taxon>Eukaryota</taxon>
        <taxon>Viridiplantae</taxon>
        <taxon>Streptophyta</taxon>
        <taxon>Embryophyta</taxon>
        <taxon>Tracheophyta</taxon>
        <taxon>Spermatophyta</taxon>
        <taxon>Magnoliopsida</taxon>
        <taxon>eudicotyledons</taxon>
        <taxon>Gunneridae</taxon>
        <taxon>Pentapetalae</taxon>
        <taxon>asterids</taxon>
        <taxon>campanulids</taxon>
        <taxon>Asterales</taxon>
        <taxon>Asteraceae</taxon>
        <taxon>Asteroideae</taxon>
        <taxon>Anthemideae</taxon>
        <taxon>Artemisiinae</taxon>
        <taxon>Artemisia</taxon>
    </lineage>
</organism>
<evidence type="ECO:0000313" key="1">
    <source>
        <dbReference type="EMBL" id="PWA95879.1"/>
    </source>
</evidence>
<name>A0A2U1QCZ2_ARTAN</name>
<dbReference type="EMBL" id="PKPP01000213">
    <property type="protein sequence ID" value="PWA95879.1"/>
    <property type="molecule type" value="Genomic_DNA"/>
</dbReference>
<evidence type="ECO:0000313" key="2">
    <source>
        <dbReference type="Proteomes" id="UP000245207"/>
    </source>
</evidence>
<reference evidence="1 2" key="1">
    <citation type="journal article" date="2018" name="Mol. Plant">
        <title>The genome of Artemisia annua provides insight into the evolution of Asteraceae family and artemisinin biosynthesis.</title>
        <authorList>
            <person name="Shen Q."/>
            <person name="Zhang L."/>
            <person name="Liao Z."/>
            <person name="Wang S."/>
            <person name="Yan T."/>
            <person name="Shi P."/>
            <person name="Liu M."/>
            <person name="Fu X."/>
            <person name="Pan Q."/>
            <person name="Wang Y."/>
            <person name="Lv Z."/>
            <person name="Lu X."/>
            <person name="Zhang F."/>
            <person name="Jiang W."/>
            <person name="Ma Y."/>
            <person name="Chen M."/>
            <person name="Hao X."/>
            <person name="Li L."/>
            <person name="Tang Y."/>
            <person name="Lv G."/>
            <person name="Zhou Y."/>
            <person name="Sun X."/>
            <person name="Brodelius P.E."/>
            <person name="Rose J.K.C."/>
            <person name="Tang K."/>
        </authorList>
    </citation>
    <scope>NUCLEOTIDE SEQUENCE [LARGE SCALE GENOMIC DNA]</scope>
    <source>
        <strain evidence="2">cv. Huhao1</strain>
        <tissue evidence="1">Leaf</tissue>
    </source>
</reference>
<protein>
    <submittedName>
        <fullName evidence="1">B-box type zinc finger protein with CCT domain-containing protein</fullName>
    </submittedName>
</protein>